<protein>
    <submittedName>
        <fullName evidence="1">Uncharacterized protein</fullName>
    </submittedName>
</protein>
<name>M1X4X9_9NOST</name>
<accession>M1X4X9</accession>
<gene>
    <name evidence="1" type="ORF">RINTHH_7160</name>
</gene>
<keyword evidence="2" id="KW-1185">Reference proteome</keyword>
<sequence length="39" mass="4696">MFNFWHSSINLSMDIINENKENLNYGEDNFQNNTFLDIL</sequence>
<evidence type="ECO:0000313" key="2">
    <source>
        <dbReference type="Proteomes" id="UP000053051"/>
    </source>
</evidence>
<dbReference type="EMBL" id="CAIY01000028">
    <property type="protein sequence ID" value="CCH66871.1"/>
    <property type="molecule type" value="Genomic_DNA"/>
</dbReference>
<dbReference type="AlphaFoldDB" id="M1X4X9"/>
<reference evidence="1 2" key="1">
    <citation type="submission" date="2012-05" db="EMBL/GenBank/DDBJ databases">
        <authorList>
            <person name="Hilton J."/>
        </authorList>
    </citation>
    <scope>NUCLEOTIDE SEQUENCE [LARGE SCALE GENOMIC DNA]</scope>
    <source>
        <strain evidence="1 2">HH01</strain>
    </source>
</reference>
<reference evidence="2" key="2">
    <citation type="submission" date="2016-01" db="EMBL/GenBank/DDBJ databases">
        <title>Diatom-associated endosymboitic cyanobacterium lacks core nitrogen metabolism enzymes.</title>
        <authorList>
            <person name="Hilton J.A."/>
            <person name="Foster R.A."/>
            <person name="Tripp H.J."/>
            <person name="Carter B.J."/>
            <person name="Zehr J.P."/>
            <person name="Villareal T.A."/>
        </authorList>
    </citation>
    <scope>NUCLEOTIDE SEQUENCE [LARGE SCALE GENOMIC DNA]</scope>
    <source>
        <strain evidence="2">HH01</strain>
    </source>
</reference>
<comment type="caution">
    <text evidence="1">The sequence shown here is derived from an EMBL/GenBank/DDBJ whole genome shotgun (WGS) entry which is preliminary data.</text>
</comment>
<evidence type="ECO:0000313" key="1">
    <source>
        <dbReference type="EMBL" id="CCH66871.1"/>
    </source>
</evidence>
<organism evidence="1 2">
    <name type="scientific">Richelia intracellularis HH01</name>
    <dbReference type="NCBI Taxonomy" id="1165094"/>
    <lineage>
        <taxon>Bacteria</taxon>
        <taxon>Bacillati</taxon>
        <taxon>Cyanobacteriota</taxon>
        <taxon>Cyanophyceae</taxon>
        <taxon>Nostocales</taxon>
        <taxon>Nostocaceae</taxon>
        <taxon>Richelia</taxon>
    </lineage>
</organism>
<proteinExistence type="predicted"/>
<dbReference type="Proteomes" id="UP000053051">
    <property type="component" value="Unassembled WGS sequence"/>
</dbReference>